<evidence type="ECO:0000313" key="4">
    <source>
        <dbReference type="Proteomes" id="UP001202961"/>
    </source>
</evidence>
<dbReference type="Gene3D" id="3.40.50.720">
    <property type="entry name" value="NAD(P)-binding Rossmann-like Domain"/>
    <property type="match status" value="1"/>
</dbReference>
<dbReference type="SUPFAM" id="SSF55347">
    <property type="entry name" value="Glyceraldehyde-3-phosphate dehydrogenase-like, C-terminal domain"/>
    <property type="match status" value="1"/>
</dbReference>
<dbReference type="Proteomes" id="UP001202961">
    <property type="component" value="Unassembled WGS sequence"/>
</dbReference>
<gene>
    <name evidence="3" type="ORF">NB063_14330</name>
</gene>
<dbReference type="InterPro" id="IPR043906">
    <property type="entry name" value="Gfo/Idh/MocA_OxRdtase_bact_C"/>
</dbReference>
<evidence type="ECO:0000259" key="1">
    <source>
        <dbReference type="Pfam" id="PF01408"/>
    </source>
</evidence>
<dbReference type="PANTHER" id="PTHR43818">
    <property type="entry name" value="BCDNA.GH03377"/>
    <property type="match status" value="1"/>
</dbReference>
<dbReference type="PANTHER" id="PTHR43818:SF5">
    <property type="entry name" value="OXIDOREDUCTASE FAMILY PROTEIN"/>
    <property type="match status" value="1"/>
</dbReference>
<sequence>MKTINQLPIYQIAPPRIARRSFLGGLAAGIASTSLTGRLHAASPNGEVRVAVLGAGGKGSQLASYLDKTRGAKVVMVADPDSGRAESTAAPYHAKAVVDLREAIDSPDVDAVLIATCDHWHCLAAIWAIEAGKDVYVEKPLAHNQWEGRQVVEAAAKHGRIVQLGTQQRSDPMQAQIREFLHSEKTLGEIHYVQANRLGLRGPIGKRSEPLAFPKGIDRDLWFGPAAVEPLYRNQLHYDWHWDWNTGTGEMGNWGVHILDDVRNVAYQDTQDLPDRITVGGGRVGWDDAGQTPNVHFALLETKTFPTMIALSNLPVEPKQKGAWKVSSASAADQWPQNAPGSGYVVVCEGGFYLGQRGSGQAVDRDGKVIRKFHENTDMIAEHLQNFIDAVQTRDASILKAPIENGHFSTGWCNLSNVAFRAGESFSQEQLMSQTDFAPWSQMVDSMTSCLTKYGIDPQTLKSCPTLVHDTASERFVGDNSDAANQFLRREYRSGYEVKAIS</sequence>
<dbReference type="InterPro" id="IPR000683">
    <property type="entry name" value="Gfo/Idh/MocA-like_OxRdtase_N"/>
</dbReference>
<organism evidence="3 4">
    <name type="scientific">Aporhodopirellula aestuarii</name>
    <dbReference type="NCBI Taxonomy" id="2950107"/>
    <lineage>
        <taxon>Bacteria</taxon>
        <taxon>Pseudomonadati</taxon>
        <taxon>Planctomycetota</taxon>
        <taxon>Planctomycetia</taxon>
        <taxon>Pirellulales</taxon>
        <taxon>Pirellulaceae</taxon>
        <taxon>Aporhodopirellula</taxon>
    </lineage>
</organism>
<reference evidence="3 4" key="1">
    <citation type="journal article" date="2022" name="Syst. Appl. Microbiol.">
        <title>Rhodopirellula aestuarii sp. nov., a novel member of the genus Rhodopirellula isolated from brackish sediments collected in the Tagus River estuary, Portugal.</title>
        <authorList>
            <person name="Vitorino I.R."/>
            <person name="Klimek D."/>
            <person name="Calusinska M."/>
            <person name="Lobo-da-Cunha A."/>
            <person name="Vasconcelos V."/>
            <person name="Lage O.M."/>
        </authorList>
    </citation>
    <scope>NUCLEOTIDE SEQUENCE [LARGE SCALE GENOMIC DNA]</scope>
    <source>
        <strain evidence="3 4">ICT_H3.1</strain>
    </source>
</reference>
<protein>
    <submittedName>
        <fullName evidence="3">Gfo/Idh/MocA family oxidoreductase</fullName>
    </submittedName>
</protein>
<accession>A0ABT0U5E8</accession>
<keyword evidence="4" id="KW-1185">Reference proteome</keyword>
<dbReference type="Pfam" id="PF01408">
    <property type="entry name" value="GFO_IDH_MocA"/>
    <property type="match status" value="1"/>
</dbReference>
<feature type="domain" description="Gfo/Idh/MocA-like oxidoreductase N-terminal" evidence="1">
    <location>
        <begin position="48"/>
        <end position="165"/>
    </location>
</feature>
<dbReference type="Gene3D" id="3.30.360.10">
    <property type="entry name" value="Dihydrodipicolinate Reductase, domain 2"/>
    <property type="match status" value="1"/>
</dbReference>
<evidence type="ECO:0000259" key="2">
    <source>
        <dbReference type="Pfam" id="PF19051"/>
    </source>
</evidence>
<evidence type="ECO:0000313" key="3">
    <source>
        <dbReference type="EMBL" id="MCM2371785.1"/>
    </source>
</evidence>
<dbReference type="RefSeq" id="WP_250929418.1">
    <property type="nucleotide sequence ID" value="NZ_JAMQBK010000038.1"/>
</dbReference>
<name>A0ABT0U5E8_9BACT</name>
<dbReference type="EMBL" id="JAMQBK010000038">
    <property type="protein sequence ID" value="MCM2371785.1"/>
    <property type="molecule type" value="Genomic_DNA"/>
</dbReference>
<dbReference type="SUPFAM" id="SSF51735">
    <property type="entry name" value="NAD(P)-binding Rossmann-fold domains"/>
    <property type="match status" value="1"/>
</dbReference>
<dbReference type="InterPro" id="IPR050463">
    <property type="entry name" value="Gfo/Idh/MocA_oxidrdct_glycsds"/>
</dbReference>
<comment type="caution">
    <text evidence="3">The sequence shown here is derived from an EMBL/GenBank/DDBJ whole genome shotgun (WGS) entry which is preliminary data.</text>
</comment>
<proteinExistence type="predicted"/>
<dbReference type="InterPro" id="IPR036291">
    <property type="entry name" value="NAD(P)-bd_dom_sf"/>
</dbReference>
<feature type="domain" description="Gfo/Idh/MocA-like oxidoreductase bacterial type C-terminal" evidence="2">
    <location>
        <begin position="209"/>
        <end position="281"/>
    </location>
</feature>
<dbReference type="Pfam" id="PF19051">
    <property type="entry name" value="GFO_IDH_MocA_C2"/>
    <property type="match status" value="1"/>
</dbReference>